<comment type="similarity">
    <text evidence="1">Belongs to the EamA transporter family.</text>
</comment>
<feature type="domain" description="EamA" evidence="3">
    <location>
        <begin position="5"/>
        <end position="134"/>
    </location>
</feature>
<sequence length="284" mass="31650">MKAKYMMIVAIIAISFSSIFIKMSQAPPLIIASYRLGIAVLIMSPMVLLKHREELKKANKGTIKWCIISGVVLGLHFLTWVSSLKYTSIASAVVLVNTAPVFSVVGGYIFFKERLHKKAIIGIIIAFIGAALISGGDYTLGSNIIWGDFLAISAALFFTIYLAIGNRARKELSVNSYTFIVYSVAFITLITIAIVTNVPLYPYTLREWYIFLALALVCTFLGHSVCNWALEYLSATFVSTVVLAEPIFSIVWAYYIFKEIPYLWQMIGGLIILCGIYLYVDNEK</sequence>
<feature type="transmembrane region" description="Helical" evidence="2">
    <location>
        <begin position="61"/>
        <end position="83"/>
    </location>
</feature>
<reference evidence="4 5" key="1">
    <citation type="submission" date="2017-06" db="EMBL/GenBank/DDBJ databases">
        <title>Draft genome sequence of anaerobic fermentative bacterium Anaeromicrobium sediminis DY2726D isolated from West Pacific Ocean sediments.</title>
        <authorList>
            <person name="Zeng X."/>
        </authorList>
    </citation>
    <scope>NUCLEOTIDE SEQUENCE [LARGE SCALE GENOMIC DNA]</scope>
    <source>
        <strain evidence="4 5">DY2726D</strain>
    </source>
</reference>
<keyword evidence="2" id="KW-0812">Transmembrane</keyword>
<dbReference type="PANTHER" id="PTHR22911:SF76">
    <property type="entry name" value="EAMA DOMAIN-CONTAINING PROTEIN"/>
    <property type="match status" value="1"/>
</dbReference>
<protein>
    <recommendedName>
        <fullName evidence="3">EamA domain-containing protein</fullName>
    </recommendedName>
</protein>
<dbReference type="RefSeq" id="WP_095133781.1">
    <property type="nucleotide sequence ID" value="NZ_NIBG01000008.1"/>
</dbReference>
<comment type="caution">
    <text evidence="4">The sequence shown here is derived from an EMBL/GenBank/DDBJ whole genome shotgun (WGS) entry which is preliminary data.</text>
</comment>
<dbReference type="Gene3D" id="1.10.3730.20">
    <property type="match status" value="1"/>
</dbReference>
<evidence type="ECO:0000256" key="2">
    <source>
        <dbReference type="SAM" id="Phobius"/>
    </source>
</evidence>
<dbReference type="SUPFAM" id="SSF103481">
    <property type="entry name" value="Multidrug resistance efflux transporter EmrE"/>
    <property type="match status" value="2"/>
</dbReference>
<feature type="transmembrane region" description="Helical" evidence="2">
    <location>
        <begin position="208"/>
        <end position="230"/>
    </location>
</feature>
<evidence type="ECO:0000256" key="1">
    <source>
        <dbReference type="ARBA" id="ARBA00007362"/>
    </source>
</evidence>
<feature type="transmembrane region" description="Helical" evidence="2">
    <location>
        <begin position="176"/>
        <end position="196"/>
    </location>
</feature>
<feature type="transmembrane region" description="Helical" evidence="2">
    <location>
        <begin position="89"/>
        <end position="111"/>
    </location>
</feature>
<dbReference type="PANTHER" id="PTHR22911">
    <property type="entry name" value="ACYL-MALONYL CONDENSING ENZYME-RELATED"/>
    <property type="match status" value="1"/>
</dbReference>
<feature type="transmembrane region" description="Helical" evidence="2">
    <location>
        <begin position="29"/>
        <end position="49"/>
    </location>
</feature>
<dbReference type="Pfam" id="PF00892">
    <property type="entry name" value="EamA"/>
    <property type="match status" value="2"/>
</dbReference>
<feature type="transmembrane region" description="Helical" evidence="2">
    <location>
        <begin position="262"/>
        <end position="280"/>
    </location>
</feature>
<gene>
    <name evidence="4" type="ORF">CCE28_11130</name>
</gene>
<name>A0A267MIJ3_9FIRM</name>
<keyword evidence="2" id="KW-0472">Membrane</keyword>
<organism evidence="4 5">
    <name type="scientific">Anaeromicrobium sediminis</name>
    <dbReference type="NCBI Taxonomy" id="1478221"/>
    <lineage>
        <taxon>Bacteria</taxon>
        <taxon>Bacillati</taxon>
        <taxon>Bacillota</taxon>
        <taxon>Clostridia</taxon>
        <taxon>Peptostreptococcales</taxon>
        <taxon>Thermotaleaceae</taxon>
        <taxon>Anaeromicrobium</taxon>
    </lineage>
</organism>
<dbReference type="Proteomes" id="UP000216024">
    <property type="component" value="Unassembled WGS sequence"/>
</dbReference>
<proteinExistence type="inferred from homology"/>
<evidence type="ECO:0000259" key="3">
    <source>
        <dbReference type="Pfam" id="PF00892"/>
    </source>
</evidence>
<keyword evidence="5" id="KW-1185">Reference proteome</keyword>
<evidence type="ECO:0000313" key="4">
    <source>
        <dbReference type="EMBL" id="PAB59401.1"/>
    </source>
</evidence>
<feature type="transmembrane region" description="Helical" evidence="2">
    <location>
        <begin position="118"/>
        <end position="138"/>
    </location>
</feature>
<dbReference type="InterPro" id="IPR037185">
    <property type="entry name" value="EmrE-like"/>
</dbReference>
<evidence type="ECO:0000313" key="5">
    <source>
        <dbReference type="Proteomes" id="UP000216024"/>
    </source>
</evidence>
<dbReference type="AlphaFoldDB" id="A0A267MIJ3"/>
<feature type="domain" description="EamA" evidence="3">
    <location>
        <begin position="146"/>
        <end position="279"/>
    </location>
</feature>
<feature type="transmembrane region" description="Helical" evidence="2">
    <location>
        <begin position="237"/>
        <end position="256"/>
    </location>
</feature>
<feature type="transmembrane region" description="Helical" evidence="2">
    <location>
        <begin position="144"/>
        <end position="164"/>
    </location>
</feature>
<accession>A0A267MIJ3</accession>
<keyword evidence="2" id="KW-1133">Transmembrane helix</keyword>
<dbReference type="GO" id="GO:0016020">
    <property type="term" value="C:membrane"/>
    <property type="evidence" value="ECO:0007669"/>
    <property type="project" value="InterPro"/>
</dbReference>
<feature type="transmembrane region" description="Helical" evidence="2">
    <location>
        <begin position="5"/>
        <end position="23"/>
    </location>
</feature>
<dbReference type="EMBL" id="NIBG01000008">
    <property type="protein sequence ID" value="PAB59401.1"/>
    <property type="molecule type" value="Genomic_DNA"/>
</dbReference>
<dbReference type="InterPro" id="IPR000620">
    <property type="entry name" value="EamA_dom"/>
</dbReference>
<dbReference type="OrthoDB" id="9790852at2"/>